<keyword evidence="2 5" id="KW-0808">Transferase</keyword>
<evidence type="ECO:0000313" key="5">
    <source>
        <dbReference type="EMBL" id="MFB9731737.1"/>
    </source>
</evidence>
<dbReference type="EMBL" id="JBHMAX010000013">
    <property type="protein sequence ID" value="MFB9731737.1"/>
    <property type="molecule type" value="Genomic_DNA"/>
</dbReference>
<gene>
    <name evidence="5" type="ORF">ACFFN0_06760</name>
</gene>
<feature type="domain" description="Glycosyl transferase family 1" evidence="3">
    <location>
        <begin position="151"/>
        <end position="302"/>
    </location>
</feature>
<sequence>MHAVRSDGFSGVERHVATLAAAQCRVGHAVIVIGGDESMMHSALADTSVRTIQGRTVTEVARNLRRIRRADIVHAHMTAGELAASVAATSPIVVTRHFARARGATPVGRLSGVVIRRRVGAQIAISRYVADRIDGEATVVYPGVEPVATTSVDRRPVVLVVQRLQPEKSTDVALRAFAAGAPSGWTLQVVGRGAELPALEALAEELGISGRTDFLGFRDDVPELMRAASALIAPCAVEGLGLSVLEAMAHGLPVLASYAGAHPETVGLADDAQLFAPGSVEDAGAMLARLCTDAAFRDGYGEQLAQVQRADFTPEAQAAGTEAVYRAVLG</sequence>
<dbReference type="EC" id="2.4.-.-" evidence="5"/>
<comment type="caution">
    <text evidence="5">The sequence shown here is derived from an EMBL/GenBank/DDBJ whole genome shotgun (WGS) entry which is preliminary data.</text>
</comment>
<proteinExistence type="predicted"/>
<dbReference type="Pfam" id="PF13439">
    <property type="entry name" value="Glyco_transf_4"/>
    <property type="match status" value="1"/>
</dbReference>
<dbReference type="InterPro" id="IPR028098">
    <property type="entry name" value="Glyco_trans_4-like_N"/>
</dbReference>
<dbReference type="PANTHER" id="PTHR12526:SF510">
    <property type="entry name" value="D-INOSITOL 3-PHOSPHATE GLYCOSYLTRANSFERASE"/>
    <property type="match status" value="1"/>
</dbReference>
<evidence type="ECO:0000259" key="3">
    <source>
        <dbReference type="Pfam" id="PF00534"/>
    </source>
</evidence>
<dbReference type="Pfam" id="PF00534">
    <property type="entry name" value="Glycos_transf_1"/>
    <property type="match status" value="1"/>
</dbReference>
<reference evidence="5 6" key="1">
    <citation type="submission" date="2024-09" db="EMBL/GenBank/DDBJ databases">
        <authorList>
            <person name="Sun Q."/>
            <person name="Mori K."/>
        </authorList>
    </citation>
    <scope>NUCLEOTIDE SEQUENCE [LARGE SCALE GENOMIC DNA]</scope>
    <source>
        <strain evidence="5 6">JCM 12763</strain>
    </source>
</reference>
<keyword evidence="6" id="KW-1185">Reference proteome</keyword>
<keyword evidence="1 5" id="KW-0328">Glycosyltransferase</keyword>
<dbReference type="CDD" id="cd03801">
    <property type="entry name" value="GT4_PimA-like"/>
    <property type="match status" value="1"/>
</dbReference>
<dbReference type="Proteomes" id="UP001589613">
    <property type="component" value="Unassembled WGS sequence"/>
</dbReference>
<dbReference type="PANTHER" id="PTHR12526">
    <property type="entry name" value="GLYCOSYLTRANSFERASE"/>
    <property type="match status" value="1"/>
</dbReference>
<evidence type="ECO:0000259" key="4">
    <source>
        <dbReference type="Pfam" id="PF13439"/>
    </source>
</evidence>
<protein>
    <submittedName>
        <fullName evidence="5">Glycosyltransferase family 4 protein</fullName>
        <ecNumber evidence="5">2.4.-.-</ecNumber>
    </submittedName>
</protein>
<evidence type="ECO:0000313" key="6">
    <source>
        <dbReference type="Proteomes" id="UP001589613"/>
    </source>
</evidence>
<evidence type="ECO:0000256" key="2">
    <source>
        <dbReference type="ARBA" id="ARBA00022679"/>
    </source>
</evidence>
<dbReference type="InterPro" id="IPR001296">
    <property type="entry name" value="Glyco_trans_1"/>
</dbReference>
<name>A0ABV5V1Q7_9MICO</name>
<organism evidence="5 6">
    <name type="scientific">Ornithinimicrobium kibberense</name>
    <dbReference type="NCBI Taxonomy" id="282060"/>
    <lineage>
        <taxon>Bacteria</taxon>
        <taxon>Bacillati</taxon>
        <taxon>Actinomycetota</taxon>
        <taxon>Actinomycetes</taxon>
        <taxon>Micrococcales</taxon>
        <taxon>Ornithinimicrobiaceae</taxon>
        <taxon>Ornithinimicrobium</taxon>
    </lineage>
</organism>
<dbReference type="SUPFAM" id="SSF53756">
    <property type="entry name" value="UDP-Glycosyltransferase/glycogen phosphorylase"/>
    <property type="match status" value="1"/>
</dbReference>
<dbReference type="Gene3D" id="3.40.50.2000">
    <property type="entry name" value="Glycogen Phosphorylase B"/>
    <property type="match status" value="2"/>
</dbReference>
<dbReference type="RefSeq" id="WP_377466035.1">
    <property type="nucleotide sequence ID" value="NZ_JBHMAX010000013.1"/>
</dbReference>
<dbReference type="GO" id="GO:0016757">
    <property type="term" value="F:glycosyltransferase activity"/>
    <property type="evidence" value="ECO:0007669"/>
    <property type="project" value="UniProtKB-KW"/>
</dbReference>
<accession>A0ABV5V1Q7</accession>
<feature type="domain" description="Glycosyltransferase subfamily 4-like N-terminal" evidence="4">
    <location>
        <begin position="10"/>
        <end position="145"/>
    </location>
</feature>
<evidence type="ECO:0000256" key="1">
    <source>
        <dbReference type="ARBA" id="ARBA00022676"/>
    </source>
</evidence>